<sequence length="188" mass="19948">MLPLLLLLLAGPGGAWGGRDPNSVLEVENGGPWGDWGHKEFCPRGTYASAFTLKVQPHQGWSHFGDDTGLNGVRLICTDGSSVLSSEGKWGLWQSPRGCGGGTLVQFRLRAEPPRGPFRDDEAATDVSMLCSNGREVAGEGSTSGDWGNWSRPCAFGAVCGLQTRVELPGGPGQDDTGLNDLRLFCCN</sequence>
<dbReference type="Proteomes" id="UP000189705">
    <property type="component" value="Unplaced"/>
</dbReference>
<evidence type="ECO:0000313" key="2">
    <source>
        <dbReference type="Proteomes" id="UP000189705"/>
    </source>
</evidence>
<dbReference type="InterPro" id="IPR036706">
    <property type="entry name" value="VOMI_sf"/>
</dbReference>
<accession>A0A3Q0H909</accession>
<gene>
    <name evidence="3" type="primary">LOC106722520</name>
</gene>
<dbReference type="PANTHER" id="PTHR18841">
    <property type="entry name" value="VITELLINE MEMBRANE OUTER LAYER PROTEIN I-RELATED"/>
    <property type="match status" value="1"/>
</dbReference>
<dbReference type="Gene3D" id="2.100.10.20">
    <property type="entry name" value="Vitelline membrane outer layer protein I (VOMI)"/>
    <property type="match status" value="1"/>
</dbReference>
<protein>
    <submittedName>
        <fullName evidence="3">Vitelline membrane outer layer protein 1 homolog</fullName>
    </submittedName>
</protein>
<dbReference type="InParanoid" id="A0A3Q0H909"/>
<proteinExistence type="predicted"/>
<reference evidence="3" key="1">
    <citation type="submission" date="2025-08" db="UniProtKB">
        <authorList>
            <consortium name="RefSeq"/>
        </authorList>
    </citation>
    <scope>IDENTIFICATION</scope>
</reference>
<evidence type="ECO:0000256" key="1">
    <source>
        <dbReference type="SAM" id="SignalP"/>
    </source>
</evidence>
<dbReference type="RefSeq" id="XP_025066915.1">
    <property type="nucleotide sequence ID" value="XM_025211130.1"/>
</dbReference>
<dbReference type="GO" id="GO:0005615">
    <property type="term" value="C:extracellular space"/>
    <property type="evidence" value="ECO:0007669"/>
    <property type="project" value="TreeGrafter"/>
</dbReference>
<feature type="signal peptide" evidence="1">
    <location>
        <begin position="1"/>
        <end position="17"/>
    </location>
</feature>
<dbReference type="AlphaFoldDB" id="A0A3Q0H909"/>
<keyword evidence="2" id="KW-1185">Reference proteome</keyword>
<dbReference type="GeneID" id="106722520"/>
<dbReference type="InterPro" id="IPR005515">
    <property type="entry name" value="VOMI"/>
</dbReference>
<feature type="chain" id="PRO_5018090438" evidence="1">
    <location>
        <begin position="18"/>
        <end position="188"/>
    </location>
</feature>
<keyword evidence="1" id="KW-0732">Signal</keyword>
<dbReference type="Pfam" id="PF03762">
    <property type="entry name" value="VOMI"/>
    <property type="match status" value="1"/>
</dbReference>
<name>A0A3Q0H909_ALLSI</name>
<evidence type="ECO:0000313" key="3">
    <source>
        <dbReference type="RefSeq" id="XP_025066915.1"/>
    </source>
</evidence>
<dbReference type="SUPFAM" id="SSF51092">
    <property type="entry name" value="Vitelline membrane outer protein-I (VMO-I)"/>
    <property type="match status" value="1"/>
</dbReference>
<dbReference type="KEGG" id="asn:106722520"/>
<organism evidence="2 3">
    <name type="scientific">Alligator sinensis</name>
    <name type="common">Chinese alligator</name>
    <dbReference type="NCBI Taxonomy" id="38654"/>
    <lineage>
        <taxon>Eukaryota</taxon>
        <taxon>Metazoa</taxon>
        <taxon>Chordata</taxon>
        <taxon>Craniata</taxon>
        <taxon>Vertebrata</taxon>
        <taxon>Euteleostomi</taxon>
        <taxon>Archelosauria</taxon>
        <taxon>Archosauria</taxon>
        <taxon>Crocodylia</taxon>
        <taxon>Alligatoridae</taxon>
        <taxon>Alligatorinae</taxon>
        <taxon>Alligator</taxon>
    </lineage>
</organism>
<dbReference type="PANTHER" id="PTHR18841:SF2">
    <property type="entry name" value="VITELLINE MEMBRANE OUTER LAYER PROTEIN 1 HOMOLOG"/>
    <property type="match status" value="1"/>
</dbReference>